<evidence type="ECO:0000313" key="2">
    <source>
        <dbReference type="Proteomes" id="UP001633002"/>
    </source>
</evidence>
<dbReference type="Proteomes" id="UP001633002">
    <property type="component" value="Unassembled WGS sequence"/>
</dbReference>
<keyword evidence="2" id="KW-1185">Reference proteome</keyword>
<gene>
    <name evidence="1" type="ORF">R1sor_023604</name>
</gene>
<dbReference type="EMBL" id="JBJQOH010000007">
    <property type="protein sequence ID" value="KAL3680648.1"/>
    <property type="molecule type" value="Genomic_DNA"/>
</dbReference>
<dbReference type="AlphaFoldDB" id="A0ABD3GNW2"/>
<name>A0ABD3GNW2_9MARC</name>
<evidence type="ECO:0000313" key="1">
    <source>
        <dbReference type="EMBL" id="KAL3680648.1"/>
    </source>
</evidence>
<accession>A0ABD3GNW2</accession>
<comment type="caution">
    <text evidence="1">The sequence shown here is derived from an EMBL/GenBank/DDBJ whole genome shotgun (WGS) entry which is preliminary data.</text>
</comment>
<reference evidence="1 2" key="1">
    <citation type="submission" date="2024-09" db="EMBL/GenBank/DDBJ databases">
        <title>Chromosome-scale assembly of Riccia sorocarpa.</title>
        <authorList>
            <person name="Paukszto L."/>
        </authorList>
    </citation>
    <scope>NUCLEOTIDE SEQUENCE [LARGE SCALE GENOMIC DNA]</scope>
    <source>
        <strain evidence="1">LP-2024</strain>
        <tissue evidence="1">Aerial parts of the thallus</tissue>
    </source>
</reference>
<protein>
    <submittedName>
        <fullName evidence="1">Uncharacterized protein</fullName>
    </submittedName>
</protein>
<sequence length="91" mass="10429">MAYVDSRGCWYKFVWRMEDLELMLFKVDENGKLSTVESNEPFNGFEFIPHNDYCSSDFEPSTDNVEEEEQPPVVVLGRNVPPEAGGPPRLV</sequence>
<proteinExistence type="predicted"/>
<organism evidence="1 2">
    <name type="scientific">Riccia sorocarpa</name>
    <dbReference type="NCBI Taxonomy" id="122646"/>
    <lineage>
        <taxon>Eukaryota</taxon>
        <taxon>Viridiplantae</taxon>
        <taxon>Streptophyta</taxon>
        <taxon>Embryophyta</taxon>
        <taxon>Marchantiophyta</taxon>
        <taxon>Marchantiopsida</taxon>
        <taxon>Marchantiidae</taxon>
        <taxon>Marchantiales</taxon>
        <taxon>Ricciaceae</taxon>
        <taxon>Riccia</taxon>
    </lineage>
</organism>